<proteinExistence type="predicted"/>
<evidence type="ECO:0000259" key="1">
    <source>
        <dbReference type="Pfam" id="PF21837"/>
    </source>
</evidence>
<dbReference type="Pfam" id="PF21837">
    <property type="entry name" value="DUF6896"/>
    <property type="match status" value="1"/>
</dbReference>
<protein>
    <recommendedName>
        <fullName evidence="1">DUF6896 domain-containing protein</fullName>
    </recommendedName>
</protein>
<reference evidence="3" key="1">
    <citation type="journal article" date="2019" name="Int. J. Syst. Evol. Microbiol.">
        <title>The Global Catalogue of Microorganisms (GCM) 10K type strain sequencing project: providing services to taxonomists for standard genome sequencing and annotation.</title>
        <authorList>
            <consortium name="The Broad Institute Genomics Platform"/>
            <consortium name="The Broad Institute Genome Sequencing Center for Infectious Disease"/>
            <person name="Wu L."/>
            <person name="Ma J."/>
        </authorList>
    </citation>
    <scope>NUCLEOTIDE SEQUENCE [LARGE SCALE GENOMIC DNA]</scope>
    <source>
        <strain evidence="3">JCM 10696</strain>
    </source>
</reference>
<dbReference type="EMBL" id="BAAAHH010000008">
    <property type="protein sequence ID" value="GAA0948849.1"/>
    <property type="molecule type" value="Genomic_DNA"/>
</dbReference>
<accession>A0ABP4BHM0</accession>
<keyword evidence="3" id="KW-1185">Reference proteome</keyword>
<comment type="caution">
    <text evidence="2">The sequence shown here is derived from an EMBL/GenBank/DDBJ whole genome shotgun (WGS) entry which is preliminary data.</text>
</comment>
<sequence length="147" mass="16263">MEPRDLVLAFVQQMTELATELTNALSMTTGGNDLRSVVAAVRQKQLPREGGIPGGLRYRVHGAGCWIKTPDGVEIDADLGPGPFLLKFDAWRIRLYADSIGEEAVTDQEISEALRDLADQGLISRFPSSFPWYTFTAQKDDHQEALN</sequence>
<evidence type="ECO:0000313" key="3">
    <source>
        <dbReference type="Proteomes" id="UP001500665"/>
    </source>
</evidence>
<name>A0ABP4BHM0_9ACTN</name>
<dbReference type="Proteomes" id="UP001500665">
    <property type="component" value="Unassembled WGS sequence"/>
</dbReference>
<organism evidence="2 3">
    <name type="scientific">Actinocorallia libanotica</name>
    <dbReference type="NCBI Taxonomy" id="46162"/>
    <lineage>
        <taxon>Bacteria</taxon>
        <taxon>Bacillati</taxon>
        <taxon>Actinomycetota</taxon>
        <taxon>Actinomycetes</taxon>
        <taxon>Streptosporangiales</taxon>
        <taxon>Thermomonosporaceae</taxon>
        <taxon>Actinocorallia</taxon>
    </lineage>
</organism>
<dbReference type="RefSeq" id="WP_344240191.1">
    <property type="nucleotide sequence ID" value="NZ_BAAAHH010000008.1"/>
</dbReference>
<dbReference type="InterPro" id="IPR054191">
    <property type="entry name" value="DUF6896"/>
</dbReference>
<gene>
    <name evidence="2" type="ORF">GCM10009550_25570</name>
</gene>
<evidence type="ECO:0000313" key="2">
    <source>
        <dbReference type="EMBL" id="GAA0948849.1"/>
    </source>
</evidence>
<feature type="domain" description="DUF6896" evidence="1">
    <location>
        <begin position="9"/>
        <end position="133"/>
    </location>
</feature>